<feature type="transmembrane region" description="Helical" evidence="8">
    <location>
        <begin position="281"/>
        <end position="304"/>
    </location>
</feature>
<keyword evidence="5 8" id="KW-0812">Transmembrane</keyword>
<feature type="transmembrane region" description="Helical" evidence="8">
    <location>
        <begin position="115"/>
        <end position="136"/>
    </location>
</feature>
<dbReference type="Gene3D" id="1.20.1250.20">
    <property type="entry name" value="MFS general substrate transporter like domains"/>
    <property type="match status" value="1"/>
</dbReference>
<evidence type="ECO:0000256" key="1">
    <source>
        <dbReference type="ARBA" id="ARBA00004651"/>
    </source>
</evidence>
<keyword evidence="7 8" id="KW-0472">Membrane</keyword>
<dbReference type="PROSITE" id="PS50850">
    <property type="entry name" value="MFS"/>
    <property type="match status" value="1"/>
</dbReference>
<dbReference type="CDD" id="cd17503">
    <property type="entry name" value="MFS_LmrB_MDR_like"/>
    <property type="match status" value="1"/>
</dbReference>
<dbReference type="InterPro" id="IPR011701">
    <property type="entry name" value="MFS"/>
</dbReference>
<evidence type="ECO:0000259" key="9">
    <source>
        <dbReference type="PROSITE" id="PS50850"/>
    </source>
</evidence>
<feature type="transmembrane region" description="Helical" evidence="8">
    <location>
        <begin position="310"/>
        <end position="332"/>
    </location>
</feature>
<organism evidence="10 11">
    <name type="scientific">Curtobacterium salicis</name>
    <dbReference type="NCBI Taxonomy" id="1779862"/>
    <lineage>
        <taxon>Bacteria</taxon>
        <taxon>Bacillati</taxon>
        <taxon>Actinomycetota</taxon>
        <taxon>Actinomycetes</taxon>
        <taxon>Micrococcales</taxon>
        <taxon>Microbacteriaceae</taxon>
        <taxon>Curtobacterium</taxon>
    </lineage>
</organism>
<evidence type="ECO:0000256" key="5">
    <source>
        <dbReference type="ARBA" id="ARBA00022692"/>
    </source>
</evidence>
<evidence type="ECO:0000256" key="6">
    <source>
        <dbReference type="ARBA" id="ARBA00022989"/>
    </source>
</evidence>
<feature type="transmembrane region" description="Helical" evidence="8">
    <location>
        <begin position="176"/>
        <end position="197"/>
    </location>
</feature>
<comment type="subcellular location">
    <subcellularLocation>
        <location evidence="1">Cell membrane</location>
        <topology evidence="1">Multi-pass membrane protein</topology>
    </subcellularLocation>
</comment>
<dbReference type="Proteomes" id="UP001318300">
    <property type="component" value="Unassembled WGS sequence"/>
</dbReference>
<dbReference type="InterPro" id="IPR036259">
    <property type="entry name" value="MFS_trans_sf"/>
</dbReference>
<dbReference type="InterPro" id="IPR004638">
    <property type="entry name" value="EmrB-like"/>
</dbReference>
<dbReference type="EMBL" id="JAAOYO010000006">
    <property type="protein sequence ID" value="NII42645.1"/>
    <property type="molecule type" value="Genomic_DNA"/>
</dbReference>
<feature type="transmembrane region" description="Helical" evidence="8">
    <location>
        <begin position="344"/>
        <end position="365"/>
    </location>
</feature>
<dbReference type="Pfam" id="PF07690">
    <property type="entry name" value="MFS_1"/>
    <property type="match status" value="1"/>
</dbReference>
<dbReference type="PANTHER" id="PTHR42718">
    <property type="entry name" value="MAJOR FACILITATOR SUPERFAMILY MULTIDRUG TRANSPORTER MFSC"/>
    <property type="match status" value="1"/>
</dbReference>
<dbReference type="InterPro" id="IPR020846">
    <property type="entry name" value="MFS_dom"/>
</dbReference>
<feature type="transmembrane region" description="Helical" evidence="8">
    <location>
        <begin position="441"/>
        <end position="466"/>
    </location>
</feature>
<evidence type="ECO:0000313" key="11">
    <source>
        <dbReference type="Proteomes" id="UP001318300"/>
    </source>
</evidence>
<name>A0ABX0TAY1_9MICO</name>
<dbReference type="SUPFAM" id="SSF103473">
    <property type="entry name" value="MFS general substrate transporter"/>
    <property type="match status" value="1"/>
</dbReference>
<comment type="caution">
    <text evidence="10">The sequence shown here is derived from an EMBL/GenBank/DDBJ whole genome shotgun (WGS) entry which is preliminary data.</text>
</comment>
<feature type="transmembrane region" description="Helical" evidence="8">
    <location>
        <begin position="62"/>
        <end position="82"/>
    </location>
</feature>
<gene>
    <name evidence="10" type="ORF">E9228_003319</name>
</gene>
<feature type="transmembrane region" description="Helical" evidence="8">
    <location>
        <begin position="408"/>
        <end position="429"/>
    </location>
</feature>
<feature type="transmembrane region" description="Helical" evidence="8">
    <location>
        <begin position="148"/>
        <end position="170"/>
    </location>
</feature>
<reference evidence="10 11" key="1">
    <citation type="submission" date="2020-03" db="EMBL/GenBank/DDBJ databases">
        <title>Above-ground endophytic microbial communities from plants in different locations in the United States.</title>
        <authorList>
            <person name="Frank C."/>
        </authorList>
    </citation>
    <scope>NUCLEOTIDE SEQUENCE [LARGE SCALE GENOMIC DNA]</scope>
    <source>
        <strain evidence="10 11">WW7</strain>
    </source>
</reference>
<dbReference type="RefSeq" id="WP_166781632.1">
    <property type="nucleotide sequence ID" value="NZ_JAAOYO010000006.1"/>
</dbReference>
<keyword evidence="6 8" id="KW-1133">Transmembrane helix</keyword>
<keyword evidence="4" id="KW-1003">Cell membrane</keyword>
<proteinExistence type="inferred from homology"/>
<dbReference type="Gene3D" id="1.20.1720.10">
    <property type="entry name" value="Multidrug resistance protein D"/>
    <property type="match status" value="1"/>
</dbReference>
<feature type="transmembrane region" description="Helical" evidence="8">
    <location>
        <begin position="21"/>
        <end position="42"/>
    </location>
</feature>
<evidence type="ECO:0000256" key="3">
    <source>
        <dbReference type="ARBA" id="ARBA00022448"/>
    </source>
</evidence>
<feature type="transmembrane region" description="Helical" evidence="8">
    <location>
        <begin position="89"/>
        <end position="109"/>
    </location>
</feature>
<feature type="transmembrane region" description="Helical" evidence="8">
    <location>
        <begin position="371"/>
        <end position="396"/>
    </location>
</feature>
<evidence type="ECO:0000256" key="8">
    <source>
        <dbReference type="SAM" id="Phobius"/>
    </source>
</evidence>
<dbReference type="PANTHER" id="PTHR42718:SF9">
    <property type="entry name" value="MAJOR FACILITATOR SUPERFAMILY MULTIDRUG TRANSPORTER MFSC"/>
    <property type="match status" value="1"/>
</dbReference>
<feature type="transmembrane region" description="Helical" evidence="8">
    <location>
        <begin position="209"/>
        <end position="228"/>
    </location>
</feature>
<evidence type="ECO:0000256" key="2">
    <source>
        <dbReference type="ARBA" id="ARBA00008537"/>
    </source>
</evidence>
<protein>
    <submittedName>
        <fullName evidence="10">EmrB/QacA subfamily drug resistance transporter</fullName>
    </submittedName>
</protein>
<keyword evidence="3" id="KW-0813">Transport</keyword>
<evidence type="ECO:0000313" key="10">
    <source>
        <dbReference type="EMBL" id="NII42645.1"/>
    </source>
</evidence>
<evidence type="ECO:0000256" key="4">
    <source>
        <dbReference type="ARBA" id="ARBA00022475"/>
    </source>
</evidence>
<feature type="transmembrane region" description="Helical" evidence="8">
    <location>
        <begin position="240"/>
        <end position="261"/>
    </location>
</feature>
<keyword evidence="11" id="KW-1185">Reference proteome</keyword>
<feature type="domain" description="Major facilitator superfamily (MFS) profile" evidence="9">
    <location>
        <begin position="24"/>
        <end position="472"/>
    </location>
</feature>
<comment type="similarity">
    <text evidence="2">Belongs to the major facilitator superfamily. EmrB family.</text>
</comment>
<sequence length="472" mass="49539">MTTTSTPPPSTDTAPVSDRRLNAISLVLVLGALTTLLDTTIVNIALDHLHHVFHAPVADTQWIATGYLLAYVSVIPVSGWLSERIGARATWMVAVGLFTVGSLLCGLAWSLPSLVVFRVLQGLGAGLVLPVTITILTRAAGRERIGRAIATIGLIGQLAPILGPIIGGSIVQSISWHWLFFVNVPICLAALVLAPRYLPAAAAQRGHRFDLLGFVLLTPSVALVAFGVSQLTGSEGFGAVQAWLPLTVGVALLVSFVLTALRRGTHALVDVRVFTRRSFGLSSVITFVGGFSMYALMFLLPLWYQQVRGVSVLQTGLLLVPQGLGTIVFIVLSRKVFARVDQRVVVAGGVVLLMLGIVPFATAGASGDTVLLLAAQFVQGFGMGAASLPVMTLAFASLSQAETPRGSAAFSIVQRVGAPFGVTVVAVVLEHFVAGAATQTAVVGAFAGTFWWVFGLSSIPLGLALFMPRSRS</sequence>
<evidence type="ECO:0000256" key="7">
    <source>
        <dbReference type="ARBA" id="ARBA00023136"/>
    </source>
</evidence>
<accession>A0ABX0TAY1</accession>
<dbReference type="NCBIfam" id="TIGR00711">
    <property type="entry name" value="efflux_EmrB"/>
    <property type="match status" value="1"/>
</dbReference>